<dbReference type="InterPro" id="IPR036653">
    <property type="entry name" value="CinA-like_C"/>
</dbReference>
<dbReference type="Proteomes" id="UP000502345">
    <property type="component" value="Chromosome"/>
</dbReference>
<evidence type="ECO:0000256" key="1">
    <source>
        <dbReference type="SAM" id="MobiDB-lite"/>
    </source>
</evidence>
<dbReference type="EMBL" id="CP050124">
    <property type="protein sequence ID" value="QIP43265.1"/>
    <property type="molecule type" value="Genomic_DNA"/>
</dbReference>
<evidence type="ECO:0000313" key="3">
    <source>
        <dbReference type="EMBL" id="QIP43265.1"/>
    </source>
</evidence>
<evidence type="ECO:0000313" key="4">
    <source>
        <dbReference type="Proteomes" id="UP000502345"/>
    </source>
</evidence>
<proteinExistence type="predicted"/>
<feature type="domain" description="CinA C-terminal" evidence="2">
    <location>
        <begin position="31"/>
        <end position="174"/>
    </location>
</feature>
<dbReference type="SUPFAM" id="SSF142433">
    <property type="entry name" value="CinA-like"/>
    <property type="match status" value="1"/>
</dbReference>
<feature type="region of interest" description="Disordered" evidence="1">
    <location>
        <begin position="1"/>
        <end position="26"/>
    </location>
</feature>
<evidence type="ECO:0000259" key="2">
    <source>
        <dbReference type="Pfam" id="PF02464"/>
    </source>
</evidence>
<reference evidence="3 4" key="1">
    <citation type="submission" date="2020-03" db="EMBL/GenBank/DDBJ databases">
        <title>Screen low temperature-resistant strains for efficient degradation of petroleum hydrocarbons under the low temperature.</title>
        <authorList>
            <person name="Wang Y."/>
            <person name="Chen J."/>
        </authorList>
    </citation>
    <scope>NUCLEOTIDE SEQUENCE [LARGE SCALE GENOMIC DNA]</scope>
    <source>
        <strain evidence="3 4">KB1</strain>
    </source>
</reference>
<dbReference type="Pfam" id="PF02464">
    <property type="entry name" value="CinA"/>
    <property type="match status" value="1"/>
</dbReference>
<dbReference type="InterPro" id="IPR008136">
    <property type="entry name" value="CinA_C"/>
</dbReference>
<dbReference type="Gene3D" id="3.90.950.20">
    <property type="entry name" value="CinA-like"/>
    <property type="match status" value="1"/>
</dbReference>
<accession>A0A6G9D1V5</accession>
<sequence>MSKSPIGLQEEEHMNGDPRPELPSDKDLDDMCRQLAAAVEEHGLSVATAESLTAGNIAAHLGKAPDAGSWFCGGIVAYTREVKHSVLHVPDGPVVCEEAARVMAHSTATLMGASLALAVTGEAGPDTQENVRPGTVWFGVVDHGTAETEKQVFSGDPEAVLGATVEHAIQLLLRHASGRLTPSSRVVN</sequence>
<dbReference type="NCBIfam" id="TIGR00199">
    <property type="entry name" value="PncC_domain"/>
    <property type="match status" value="1"/>
</dbReference>
<protein>
    <submittedName>
        <fullName evidence="3">Damage-inducible protein CinA</fullName>
    </submittedName>
</protein>
<organism evidence="3 4">
    <name type="scientific">Rhodococcus erythropolis</name>
    <name type="common">Arthrobacter picolinophilus</name>
    <dbReference type="NCBI Taxonomy" id="1833"/>
    <lineage>
        <taxon>Bacteria</taxon>
        <taxon>Bacillati</taxon>
        <taxon>Actinomycetota</taxon>
        <taxon>Actinomycetes</taxon>
        <taxon>Mycobacteriales</taxon>
        <taxon>Nocardiaceae</taxon>
        <taxon>Rhodococcus</taxon>
        <taxon>Rhodococcus erythropolis group</taxon>
    </lineage>
</organism>
<gene>
    <name evidence="3" type="ORF">G9444_6022</name>
</gene>
<name>A0A6G9D1V5_RHOER</name>
<feature type="compositionally biased region" description="Basic and acidic residues" evidence="1">
    <location>
        <begin position="10"/>
        <end position="26"/>
    </location>
</feature>
<dbReference type="AlphaFoldDB" id="A0A6G9D1V5"/>